<dbReference type="GO" id="GO:0005829">
    <property type="term" value="C:cytosol"/>
    <property type="evidence" value="ECO:0007669"/>
    <property type="project" value="TreeGrafter"/>
</dbReference>
<dbReference type="Proteomes" id="UP001166674">
    <property type="component" value="Unassembled WGS sequence"/>
</dbReference>
<evidence type="ECO:0000313" key="1">
    <source>
        <dbReference type="EMBL" id="MBZ3880371.1"/>
    </source>
</evidence>
<sequence length="92" mass="9850">MSSLVRKVISTTKSPGVIGQTVFVDRTIYISVQVVMDPSSEQLVTRGVAAETKQALTNMGEILKAAGCDFTNVGKATVLQADMNDFNTVNKI</sequence>
<comment type="caution">
    <text evidence="1">The sequence shown here is derived from an EMBL/GenBank/DDBJ whole genome shotgun (WGS) entry which is preliminary data.</text>
</comment>
<dbReference type="InterPro" id="IPR006175">
    <property type="entry name" value="YjgF/YER057c/UK114"/>
</dbReference>
<dbReference type="AlphaFoldDB" id="A0AA41MYA1"/>
<dbReference type="PANTHER" id="PTHR11803">
    <property type="entry name" value="2-IMINOBUTANOATE/2-IMINOPROPANOATE DEAMINASE RIDA"/>
    <property type="match status" value="1"/>
</dbReference>
<dbReference type="GO" id="GO:0019239">
    <property type="term" value="F:deaminase activity"/>
    <property type="evidence" value="ECO:0007669"/>
    <property type="project" value="TreeGrafter"/>
</dbReference>
<dbReference type="SUPFAM" id="SSF55298">
    <property type="entry name" value="YjgF-like"/>
    <property type="match status" value="1"/>
</dbReference>
<keyword evidence="2" id="KW-1185">Reference proteome</keyword>
<gene>
    <name evidence="1" type="ORF">SUZIE_157605</name>
</gene>
<accession>A0AA41MYA1</accession>
<reference evidence="1" key="1">
    <citation type="submission" date="2020-03" db="EMBL/GenBank/DDBJ databases">
        <title>Studies in the Genomics of Life Span.</title>
        <authorList>
            <person name="Glass D."/>
        </authorList>
    </citation>
    <scope>NUCLEOTIDE SEQUENCE</scope>
    <source>
        <strain evidence="1">SUZIE</strain>
        <tissue evidence="1">Muscle</tissue>
    </source>
</reference>
<evidence type="ECO:0000313" key="2">
    <source>
        <dbReference type="Proteomes" id="UP001166674"/>
    </source>
</evidence>
<dbReference type="CDD" id="cd00448">
    <property type="entry name" value="YjgF_YER057c_UK114_family"/>
    <property type="match status" value="1"/>
</dbReference>
<dbReference type="PANTHER" id="PTHR11803:SF53">
    <property type="entry name" value="2-IMINOBUTANOATE_2-IMINOPROPANOATE DEAMINASE"/>
    <property type="match status" value="1"/>
</dbReference>
<organism evidence="1 2">
    <name type="scientific">Sciurus carolinensis</name>
    <name type="common">Eastern gray squirrel</name>
    <dbReference type="NCBI Taxonomy" id="30640"/>
    <lineage>
        <taxon>Eukaryota</taxon>
        <taxon>Metazoa</taxon>
        <taxon>Chordata</taxon>
        <taxon>Craniata</taxon>
        <taxon>Vertebrata</taxon>
        <taxon>Euteleostomi</taxon>
        <taxon>Mammalia</taxon>
        <taxon>Eutheria</taxon>
        <taxon>Euarchontoglires</taxon>
        <taxon>Glires</taxon>
        <taxon>Rodentia</taxon>
        <taxon>Sciuromorpha</taxon>
        <taxon>Sciuridae</taxon>
        <taxon>Sciurinae</taxon>
        <taxon>Sciurini</taxon>
        <taxon>Sciurus</taxon>
    </lineage>
</organism>
<dbReference type="Gene3D" id="3.30.1330.40">
    <property type="entry name" value="RutC-like"/>
    <property type="match status" value="1"/>
</dbReference>
<proteinExistence type="predicted"/>
<dbReference type="Pfam" id="PF01042">
    <property type="entry name" value="Ribonuc_L-PSP"/>
    <property type="match status" value="1"/>
</dbReference>
<dbReference type="InterPro" id="IPR035959">
    <property type="entry name" value="RutC-like_sf"/>
</dbReference>
<dbReference type="EMBL" id="JAATJV010372014">
    <property type="protein sequence ID" value="MBZ3880371.1"/>
    <property type="molecule type" value="Genomic_DNA"/>
</dbReference>
<protein>
    <submittedName>
        <fullName evidence="1">Ribonuclease UK114</fullName>
    </submittedName>
</protein>
<name>A0AA41MYA1_SCICA</name>
<dbReference type="GO" id="GO:0005739">
    <property type="term" value="C:mitochondrion"/>
    <property type="evidence" value="ECO:0007669"/>
    <property type="project" value="TreeGrafter"/>
</dbReference>